<keyword evidence="2" id="KW-1185">Reference proteome</keyword>
<dbReference type="EMBL" id="JAAIUW010000007">
    <property type="protein sequence ID" value="KAF7823537.1"/>
    <property type="molecule type" value="Genomic_DNA"/>
</dbReference>
<protein>
    <submittedName>
        <fullName evidence="1">Uncharacterized protein</fullName>
    </submittedName>
</protein>
<evidence type="ECO:0000313" key="2">
    <source>
        <dbReference type="Proteomes" id="UP000634136"/>
    </source>
</evidence>
<reference evidence="1" key="1">
    <citation type="submission" date="2020-09" db="EMBL/GenBank/DDBJ databases">
        <title>Genome-Enabled Discovery of Anthraquinone Biosynthesis in Senna tora.</title>
        <authorList>
            <person name="Kang S.-H."/>
            <person name="Pandey R.P."/>
            <person name="Lee C.-M."/>
            <person name="Sim J.-S."/>
            <person name="Jeong J.-T."/>
            <person name="Choi B.-S."/>
            <person name="Jung M."/>
            <person name="Ginzburg D."/>
            <person name="Zhao K."/>
            <person name="Won S.Y."/>
            <person name="Oh T.-J."/>
            <person name="Yu Y."/>
            <person name="Kim N.-H."/>
            <person name="Lee O.R."/>
            <person name="Lee T.-H."/>
            <person name="Bashyal P."/>
            <person name="Kim T.-S."/>
            <person name="Lee W.-H."/>
            <person name="Kawkins C."/>
            <person name="Kim C.-K."/>
            <person name="Kim J.S."/>
            <person name="Ahn B.O."/>
            <person name="Rhee S.Y."/>
            <person name="Sohng J.K."/>
        </authorList>
    </citation>
    <scope>NUCLEOTIDE SEQUENCE</scope>
    <source>
        <tissue evidence="1">Leaf</tissue>
    </source>
</reference>
<organism evidence="1 2">
    <name type="scientific">Senna tora</name>
    <dbReference type="NCBI Taxonomy" id="362788"/>
    <lineage>
        <taxon>Eukaryota</taxon>
        <taxon>Viridiplantae</taxon>
        <taxon>Streptophyta</taxon>
        <taxon>Embryophyta</taxon>
        <taxon>Tracheophyta</taxon>
        <taxon>Spermatophyta</taxon>
        <taxon>Magnoliopsida</taxon>
        <taxon>eudicotyledons</taxon>
        <taxon>Gunneridae</taxon>
        <taxon>Pentapetalae</taxon>
        <taxon>rosids</taxon>
        <taxon>fabids</taxon>
        <taxon>Fabales</taxon>
        <taxon>Fabaceae</taxon>
        <taxon>Caesalpinioideae</taxon>
        <taxon>Cassia clade</taxon>
        <taxon>Senna</taxon>
    </lineage>
</organism>
<name>A0A834WI37_9FABA</name>
<gene>
    <name evidence="1" type="ORF">G2W53_021681</name>
</gene>
<dbReference type="AlphaFoldDB" id="A0A834WI37"/>
<proteinExistence type="predicted"/>
<accession>A0A834WI37</accession>
<sequence length="122" mass="13924">MLKLQRKAKARKMNGSVGLVAVYKGFDLLNLSFNKVTIKLFISDDHEGICGSQVKVVSVPFTNIESGDMSESENFKRRFGTYEFSGVEESNKFIEVYALRKTRMSREWLELRGVECGGTWEQ</sequence>
<comment type="caution">
    <text evidence="1">The sequence shown here is derived from an EMBL/GenBank/DDBJ whole genome shotgun (WGS) entry which is preliminary data.</text>
</comment>
<dbReference type="Proteomes" id="UP000634136">
    <property type="component" value="Unassembled WGS sequence"/>
</dbReference>
<evidence type="ECO:0000313" key="1">
    <source>
        <dbReference type="EMBL" id="KAF7823537.1"/>
    </source>
</evidence>